<organism evidence="4 5">
    <name type="scientific">Coccomyxa subellipsoidea (strain C-169)</name>
    <name type="common">Green microalga</name>
    <dbReference type="NCBI Taxonomy" id="574566"/>
    <lineage>
        <taxon>Eukaryota</taxon>
        <taxon>Viridiplantae</taxon>
        <taxon>Chlorophyta</taxon>
        <taxon>core chlorophytes</taxon>
        <taxon>Trebouxiophyceae</taxon>
        <taxon>Trebouxiophyceae incertae sedis</taxon>
        <taxon>Coccomyxaceae</taxon>
        <taxon>Coccomyxa</taxon>
        <taxon>Coccomyxa subellipsoidea</taxon>
    </lineage>
</organism>
<gene>
    <name evidence="4" type="ORF">COCSUDRAFT_24411</name>
</gene>
<dbReference type="EMBL" id="AGSI01000011">
    <property type="protein sequence ID" value="EIE21751.1"/>
    <property type="molecule type" value="Genomic_DNA"/>
</dbReference>
<dbReference type="InterPro" id="IPR016291">
    <property type="entry name" value="Isochorismatase"/>
</dbReference>
<name>I0YTN2_COCSC</name>
<accession>I0YTN2</accession>
<dbReference type="PANTHER" id="PTHR43540:SF1">
    <property type="entry name" value="ISOCHORISMATASE HYDROLASE"/>
    <property type="match status" value="1"/>
</dbReference>
<dbReference type="RefSeq" id="XP_005646295.1">
    <property type="nucleotide sequence ID" value="XM_005646238.1"/>
</dbReference>
<evidence type="ECO:0000313" key="4">
    <source>
        <dbReference type="EMBL" id="EIE21751.1"/>
    </source>
</evidence>
<dbReference type="OrthoDB" id="167809at2759"/>
<protein>
    <submittedName>
        <fullName evidence="4">Isochorismatase hydrolase</fullName>
    </submittedName>
</protein>
<dbReference type="eggNOG" id="ENOG502S2ZT">
    <property type="taxonomic scope" value="Eukaryota"/>
</dbReference>
<evidence type="ECO:0000313" key="5">
    <source>
        <dbReference type="Proteomes" id="UP000007264"/>
    </source>
</evidence>
<keyword evidence="5" id="KW-1185">Reference proteome</keyword>
<dbReference type="CDD" id="cd00431">
    <property type="entry name" value="cysteine_hydrolases"/>
    <property type="match status" value="1"/>
</dbReference>
<dbReference type="STRING" id="574566.I0YTN2"/>
<comment type="similarity">
    <text evidence="1">Belongs to the isochorismatase family.</text>
</comment>
<dbReference type="InterPro" id="IPR050272">
    <property type="entry name" value="Isochorismatase-like_hydrls"/>
</dbReference>
<evidence type="ECO:0000256" key="1">
    <source>
        <dbReference type="ARBA" id="ARBA00006336"/>
    </source>
</evidence>
<dbReference type="PANTHER" id="PTHR43540">
    <property type="entry name" value="PEROXYUREIDOACRYLATE/UREIDOACRYLATE AMIDOHYDROLASE-RELATED"/>
    <property type="match status" value="1"/>
</dbReference>
<dbReference type="GO" id="GO:0008908">
    <property type="term" value="F:isochorismatase activity"/>
    <property type="evidence" value="ECO:0007669"/>
    <property type="project" value="InterPro"/>
</dbReference>
<dbReference type="InterPro" id="IPR000868">
    <property type="entry name" value="Isochorismatase-like_dom"/>
</dbReference>
<reference evidence="4 5" key="1">
    <citation type="journal article" date="2012" name="Genome Biol.">
        <title>The genome of the polar eukaryotic microalga coccomyxa subellipsoidea reveals traits of cold adaptation.</title>
        <authorList>
            <person name="Blanc G."/>
            <person name="Agarkova I."/>
            <person name="Grimwood J."/>
            <person name="Kuo A."/>
            <person name="Brueggeman A."/>
            <person name="Dunigan D."/>
            <person name="Gurnon J."/>
            <person name="Ladunga I."/>
            <person name="Lindquist E."/>
            <person name="Lucas S."/>
            <person name="Pangilinan J."/>
            <person name="Proschold T."/>
            <person name="Salamov A."/>
            <person name="Schmutz J."/>
            <person name="Weeks D."/>
            <person name="Yamada T."/>
            <person name="Claverie J.M."/>
            <person name="Grigoriev I."/>
            <person name="Van Etten J."/>
            <person name="Lomsadze A."/>
            <person name="Borodovsky M."/>
        </authorList>
    </citation>
    <scope>NUCLEOTIDE SEQUENCE [LARGE SCALE GENOMIC DNA]</scope>
    <source>
        <strain evidence="4 5">C-169</strain>
    </source>
</reference>
<dbReference type="GeneID" id="17039735"/>
<dbReference type="AlphaFoldDB" id="I0YTN2"/>
<sequence length="278" mass="31146">MSDQDKTVKISAETWSKLQTLYQTELKDIDLVVEEAVQAYLKNLETGSLSNGQPQNALRRPEATFKPQTHLRQIPVVPGEAAVLFIDVQNYNCHKDGAEMQGLPPDTPVDYWWKRMEETAPKWVQLRDTCREAGIEVMYTVIQSLTADGRDQSLDYKISGFHVPPGSFDAEVLNCIAPGPDEIVLPKTSSNVFASTNIDYILRSLGVKFLILAGCLTDQCVESAVRDACDKHYYVTLVTDACATFSQERHDNSLRTINGFCRQRTVQQLADEIAQAKK</sequence>
<evidence type="ECO:0000259" key="3">
    <source>
        <dbReference type="Pfam" id="PF00857"/>
    </source>
</evidence>
<dbReference type="Pfam" id="PF00857">
    <property type="entry name" value="Isochorismatase"/>
    <property type="match status" value="1"/>
</dbReference>
<keyword evidence="2 4" id="KW-0378">Hydrolase</keyword>
<comment type="caution">
    <text evidence="4">The sequence shown here is derived from an EMBL/GenBank/DDBJ whole genome shotgun (WGS) entry which is preliminary data.</text>
</comment>
<proteinExistence type="inferred from homology"/>
<dbReference type="PRINTS" id="PR01398">
    <property type="entry name" value="ISCHRISMTASE"/>
</dbReference>
<dbReference type="Gene3D" id="3.40.50.850">
    <property type="entry name" value="Isochorismatase-like"/>
    <property type="match status" value="1"/>
</dbReference>
<evidence type="ECO:0000256" key="2">
    <source>
        <dbReference type="ARBA" id="ARBA00022801"/>
    </source>
</evidence>
<dbReference type="Proteomes" id="UP000007264">
    <property type="component" value="Unassembled WGS sequence"/>
</dbReference>
<dbReference type="InterPro" id="IPR036380">
    <property type="entry name" value="Isochorismatase-like_sf"/>
</dbReference>
<dbReference type="KEGG" id="csl:COCSUDRAFT_24411"/>
<feature type="domain" description="Isochorismatase-like" evidence="3">
    <location>
        <begin position="82"/>
        <end position="262"/>
    </location>
</feature>
<dbReference type="SUPFAM" id="SSF52499">
    <property type="entry name" value="Isochorismatase-like hydrolases"/>
    <property type="match status" value="1"/>
</dbReference>